<evidence type="ECO:0000313" key="2">
    <source>
        <dbReference type="EMBL" id="CAG6547201.1"/>
    </source>
</evidence>
<feature type="compositionally biased region" description="Basic and acidic residues" evidence="1">
    <location>
        <begin position="48"/>
        <end position="63"/>
    </location>
</feature>
<feature type="compositionally biased region" description="Basic and acidic residues" evidence="1">
    <location>
        <begin position="84"/>
        <end position="100"/>
    </location>
</feature>
<dbReference type="EMBL" id="HBUE01342863">
    <property type="protein sequence ID" value="CAG6599385.1"/>
    <property type="molecule type" value="Transcribed_RNA"/>
</dbReference>
<dbReference type="AlphaFoldDB" id="A0A8D8I7S9"/>
<name>A0A8D8I7S9_CULPI</name>
<feature type="region of interest" description="Disordered" evidence="1">
    <location>
        <begin position="31"/>
        <end position="100"/>
    </location>
</feature>
<organism evidence="2">
    <name type="scientific">Culex pipiens</name>
    <name type="common">House mosquito</name>
    <dbReference type="NCBI Taxonomy" id="7175"/>
    <lineage>
        <taxon>Eukaryota</taxon>
        <taxon>Metazoa</taxon>
        <taxon>Ecdysozoa</taxon>
        <taxon>Arthropoda</taxon>
        <taxon>Hexapoda</taxon>
        <taxon>Insecta</taxon>
        <taxon>Pterygota</taxon>
        <taxon>Neoptera</taxon>
        <taxon>Endopterygota</taxon>
        <taxon>Diptera</taxon>
        <taxon>Nematocera</taxon>
        <taxon>Culicoidea</taxon>
        <taxon>Culicidae</taxon>
        <taxon>Culicinae</taxon>
        <taxon>Culicini</taxon>
        <taxon>Culex</taxon>
        <taxon>Culex</taxon>
    </lineage>
</organism>
<protein>
    <submittedName>
        <fullName evidence="2">(northern house mosquito) hypothetical protein</fullName>
    </submittedName>
</protein>
<sequence>MLVLLDKLLCRLKETDHRMLIFFQMRLDASKVESAEQASGPGASASNRSEEPGRHLPARDGQIRRGGICGASEEEDGARPLGHPADEHEGADLAGQERRY</sequence>
<accession>A0A8D8I7S9</accession>
<proteinExistence type="predicted"/>
<dbReference type="EMBL" id="HBUE01235953">
    <property type="protein sequence ID" value="CAG6547201.1"/>
    <property type="molecule type" value="Transcribed_RNA"/>
</dbReference>
<evidence type="ECO:0000256" key="1">
    <source>
        <dbReference type="SAM" id="MobiDB-lite"/>
    </source>
</evidence>
<reference evidence="2" key="1">
    <citation type="submission" date="2021-05" db="EMBL/GenBank/DDBJ databases">
        <authorList>
            <person name="Alioto T."/>
            <person name="Alioto T."/>
            <person name="Gomez Garrido J."/>
        </authorList>
    </citation>
    <scope>NUCLEOTIDE SEQUENCE</scope>
</reference>